<dbReference type="InterPro" id="IPR022313">
    <property type="entry name" value="Phe/His_NH3-lyase_AS"/>
</dbReference>
<dbReference type="Gene3D" id="1.20.200.10">
    <property type="entry name" value="Fumarase/aspartase (Central domain)"/>
    <property type="match status" value="1"/>
</dbReference>
<dbReference type="InterPro" id="IPR024083">
    <property type="entry name" value="Fumarase/histidase_N"/>
</dbReference>
<comment type="subcellular location">
    <subcellularLocation>
        <location evidence="9">Cytoplasm</location>
    </subcellularLocation>
</comment>
<accession>A0A246FJ06</accession>
<dbReference type="NCBIfam" id="TIGR01225">
    <property type="entry name" value="hutH"/>
    <property type="match status" value="1"/>
</dbReference>
<evidence type="ECO:0000256" key="2">
    <source>
        <dbReference type="ARBA" id="ARBA00012994"/>
    </source>
</evidence>
<evidence type="ECO:0000256" key="8">
    <source>
        <dbReference type="RuleBase" id="RU004479"/>
    </source>
</evidence>
<evidence type="ECO:0000313" key="10">
    <source>
        <dbReference type="EMBL" id="OWP62540.1"/>
    </source>
</evidence>
<dbReference type="GO" id="GO:0005737">
    <property type="term" value="C:cytoplasm"/>
    <property type="evidence" value="ECO:0007669"/>
    <property type="project" value="UniProtKB-SubCell"/>
</dbReference>
<reference evidence="10 11" key="1">
    <citation type="submission" date="2017-06" db="EMBL/GenBank/DDBJ databases">
        <title>Hymenobacter amundsenii sp. nov. isolated from regoliths in Antarctica.</title>
        <authorList>
            <person name="Sedlacek I."/>
            <person name="Kralova S."/>
            <person name="Pantucek R."/>
            <person name="Svec P."/>
            <person name="Holochova P."/>
            <person name="Stankova E."/>
            <person name="Vrbovska V."/>
            <person name="Busse H.-J."/>
        </authorList>
    </citation>
    <scope>NUCLEOTIDE SEQUENCE [LARGE SCALE GENOMIC DNA]</scope>
    <source>
        <strain evidence="10 11">CCM 8682</strain>
    </source>
</reference>
<dbReference type="InterPro" id="IPR005921">
    <property type="entry name" value="HutH"/>
</dbReference>
<dbReference type="NCBIfam" id="NF006871">
    <property type="entry name" value="PRK09367.1"/>
    <property type="match status" value="1"/>
</dbReference>
<keyword evidence="4 7" id="KW-0456">Lyase</keyword>
<evidence type="ECO:0000256" key="9">
    <source>
        <dbReference type="RuleBase" id="RU004480"/>
    </source>
</evidence>
<comment type="pathway">
    <text evidence="1 8">Amino-acid degradation; L-histidine degradation into L-glutamate; N-formimidoyl-L-glutamate from L-histidine: step 1/3.</text>
</comment>
<dbReference type="FunFam" id="1.10.275.10:FF:000005">
    <property type="entry name" value="Histidine ammonia-lyase"/>
    <property type="match status" value="1"/>
</dbReference>
<keyword evidence="11" id="KW-1185">Reference proteome</keyword>
<dbReference type="GO" id="GO:0019556">
    <property type="term" value="P:L-histidine catabolic process to glutamate and formamide"/>
    <property type="evidence" value="ECO:0007669"/>
    <property type="project" value="UniProtKB-UniPathway"/>
</dbReference>
<dbReference type="InterPro" id="IPR008948">
    <property type="entry name" value="L-Aspartase-like"/>
</dbReference>
<organism evidence="10 11">
    <name type="scientific">Hymenobacter amundsenii</name>
    <dbReference type="NCBI Taxonomy" id="2006685"/>
    <lineage>
        <taxon>Bacteria</taxon>
        <taxon>Pseudomonadati</taxon>
        <taxon>Bacteroidota</taxon>
        <taxon>Cytophagia</taxon>
        <taxon>Cytophagales</taxon>
        <taxon>Hymenobacteraceae</taxon>
        <taxon>Hymenobacter</taxon>
    </lineage>
</organism>
<proteinExistence type="inferred from homology"/>
<evidence type="ECO:0000256" key="6">
    <source>
        <dbReference type="NCBIfam" id="TIGR01225"/>
    </source>
</evidence>
<keyword evidence="3 8" id="KW-0369">Histidine metabolism</keyword>
<dbReference type="GO" id="GO:0004397">
    <property type="term" value="F:histidine ammonia-lyase activity"/>
    <property type="evidence" value="ECO:0007669"/>
    <property type="project" value="UniProtKB-UniRule"/>
</dbReference>
<dbReference type="EMBL" id="NIRR01000023">
    <property type="protein sequence ID" value="OWP62540.1"/>
    <property type="molecule type" value="Genomic_DNA"/>
</dbReference>
<comment type="caution">
    <text evidence="10">The sequence shown here is derived from an EMBL/GenBank/DDBJ whole genome shotgun (WGS) entry which is preliminary data.</text>
</comment>
<dbReference type="PANTHER" id="PTHR10362">
    <property type="entry name" value="HISTIDINE AMMONIA-LYASE"/>
    <property type="match status" value="1"/>
</dbReference>
<evidence type="ECO:0000256" key="3">
    <source>
        <dbReference type="ARBA" id="ARBA00022808"/>
    </source>
</evidence>
<dbReference type="InterPro" id="IPR001106">
    <property type="entry name" value="Aromatic_Lyase"/>
</dbReference>
<sequence length="499" mass="53584">MAADYALTPNIPLDLATLDELLRSRARVVLSDEARQRITTCHDYLHQRLERDPDTAVYGINTGFGALCGQAIPGPQRQQLQANLLMSHACGTGPEVPAELVRLMLLLKVQSLSHGHSGVQLATAQRLLDFYNRGMLPVVYEQGSLGASGDLAPLAHLCLPLLGLGEVNYEGYRLSAADAMSLFSWEPIVLKAKEGLALLNGTQFMLAYAVHALLRTQRLAAAADVIGALSLEAFHGLAEPFDERLHRLRPHPGQVLVAARLRGLLAGSELQQQPKTAVQDPYSLRCMPQVHGASRDALAYVARTVETECNAVTDNPIIFPADDAILSGGNFHGQPLALGLDMLAIAAAELGSISQQRTAQLIGGQRGLPPFLVAEPGLNSGLMIPQYAAAGLVSQNKQLCTPASVDSLVSSNGQEDHVSMGANAATKALRVVVNVEQLLGIELLNATQALAFRRPARTSEPLEKLAAAFREKVAFVSQDRILYPDLQAAAAFVRDYAWE</sequence>
<protein>
    <recommendedName>
        <fullName evidence="2 6">Histidine ammonia-lyase</fullName>
        <ecNumber evidence="2 6">4.3.1.3</ecNumber>
    </recommendedName>
</protein>
<dbReference type="Pfam" id="PF00221">
    <property type="entry name" value="Lyase_aromatic"/>
    <property type="match status" value="1"/>
</dbReference>
<gene>
    <name evidence="10" type="primary">hutH</name>
    <name evidence="10" type="ORF">CDA63_13610</name>
</gene>
<dbReference type="PROSITE" id="PS00488">
    <property type="entry name" value="PAL_HISTIDASE"/>
    <property type="match status" value="1"/>
</dbReference>
<evidence type="ECO:0000313" key="11">
    <source>
        <dbReference type="Proteomes" id="UP000197277"/>
    </source>
</evidence>
<dbReference type="RefSeq" id="WP_088465006.1">
    <property type="nucleotide sequence ID" value="NZ_NIRR01000023.1"/>
</dbReference>
<name>A0A246FJ06_9BACT</name>
<dbReference type="EC" id="4.3.1.3" evidence="2 6"/>
<evidence type="ECO:0000256" key="5">
    <source>
        <dbReference type="ARBA" id="ARBA00049269"/>
    </source>
</evidence>
<evidence type="ECO:0000256" key="1">
    <source>
        <dbReference type="ARBA" id="ARBA00005113"/>
    </source>
</evidence>
<comment type="catalytic activity">
    <reaction evidence="5 8">
        <text>L-histidine = trans-urocanate + NH4(+)</text>
        <dbReference type="Rhea" id="RHEA:21232"/>
        <dbReference type="ChEBI" id="CHEBI:17771"/>
        <dbReference type="ChEBI" id="CHEBI:28938"/>
        <dbReference type="ChEBI" id="CHEBI:57595"/>
        <dbReference type="EC" id="4.3.1.3"/>
    </reaction>
</comment>
<dbReference type="SUPFAM" id="SSF48557">
    <property type="entry name" value="L-aspartase-like"/>
    <property type="match status" value="1"/>
</dbReference>
<evidence type="ECO:0000256" key="4">
    <source>
        <dbReference type="ARBA" id="ARBA00023239"/>
    </source>
</evidence>
<dbReference type="FunFam" id="1.20.200.10:FF:000003">
    <property type="entry name" value="Histidine ammonia-lyase"/>
    <property type="match status" value="1"/>
</dbReference>
<dbReference type="Gene3D" id="1.10.275.10">
    <property type="entry name" value="Fumarase/aspartase (N-terminal domain)"/>
    <property type="match status" value="1"/>
</dbReference>
<dbReference type="CDD" id="cd00332">
    <property type="entry name" value="PAL-HAL"/>
    <property type="match status" value="1"/>
</dbReference>
<dbReference type="AlphaFoldDB" id="A0A246FJ06"/>
<dbReference type="Proteomes" id="UP000197277">
    <property type="component" value="Unassembled WGS sequence"/>
</dbReference>
<comment type="similarity">
    <text evidence="7">Belongs to the PAL/histidase family.</text>
</comment>
<evidence type="ECO:0000256" key="7">
    <source>
        <dbReference type="RuleBase" id="RU003954"/>
    </source>
</evidence>
<dbReference type="GO" id="GO:0019557">
    <property type="term" value="P:L-histidine catabolic process to glutamate and formate"/>
    <property type="evidence" value="ECO:0007669"/>
    <property type="project" value="UniProtKB-UniPathway"/>
</dbReference>
<dbReference type="OrthoDB" id="9806955at2"/>
<dbReference type="UniPathway" id="UPA00379">
    <property type="reaction ID" value="UER00549"/>
</dbReference>